<protein>
    <recommendedName>
        <fullName evidence="2">Reverse transcriptase domain-containing protein</fullName>
    </recommendedName>
</protein>
<organism evidence="1">
    <name type="scientific">Schizaphis graminum</name>
    <name type="common">Green bug aphid</name>
    <dbReference type="NCBI Taxonomy" id="13262"/>
    <lineage>
        <taxon>Eukaryota</taxon>
        <taxon>Metazoa</taxon>
        <taxon>Ecdysozoa</taxon>
        <taxon>Arthropoda</taxon>
        <taxon>Hexapoda</taxon>
        <taxon>Insecta</taxon>
        <taxon>Pterygota</taxon>
        <taxon>Neoptera</taxon>
        <taxon>Paraneoptera</taxon>
        <taxon>Hemiptera</taxon>
        <taxon>Sternorrhyncha</taxon>
        <taxon>Aphidomorpha</taxon>
        <taxon>Aphidoidea</taxon>
        <taxon>Aphididae</taxon>
        <taxon>Aphidini</taxon>
        <taxon>Schizaphis</taxon>
    </lineage>
</organism>
<dbReference type="EMBL" id="GGMR01014886">
    <property type="protein sequence ID" value="MBY27505.1"/>
    <property type="molecule type" value="Transcribed_RNA"/>
</dbReference>
<name>A0A2S2PDN3_SCHGA</name>
<dbReference type="AlphaFoldDB" id="A0A2S2PDN3"/>
<evidence type="ECO:0008006" key="2">
    <source>
        <dbReference type="Google" id="ProtNLM"/>
    </source>
</evidence>
<reference evidence="1" key="1">
    <citation type="submission" date="2018-04" db="EMBL/GenBank/DDBJ databases">
        <title>Transcriptome of Schizaphis graminum biotype I.</title>
        <authorList>
            <person name="Scully E.D."/>
            <person name="Geib S.M."/>
            <person name="Palmer N.A."/>
            <person name="Koch K."/>
            <person name="Bradshaw J."/>
            <person name="Heng-Moss T."/>
            <person name="Sarath G."/>
        </authorList>
    </citation>
    <scope>NUCLEOTIDE SEQUENCE</scope>
</reference>
<dbReference type="PANTHER" id="PTHR33481">
    <property type="entry name" value="REVERSE TRANSCRIPTASE"/>
    <property type="match status" value="1"/>
</dbReference>
<dbReference type="PANTHER" id="PTHR33481:SF1">
    <property type="entry name" value="ENDONUCLEASE_EXONUCLEASE_PHOSPHATASE DOMAIN-CONTAINING PROTEIN-RELATED"/>
    <property type="match status" value="1"/>
</dbReference>
<evidence type="ECO:0000313" key="1">
    <source>
        <dbReference type="EMBL" id="MBY27505.1"/>
    </source>
</evidence>
<accession>A0A2S2PDN3</accession>
<sequence length="193" mass="20976">MSSNDLQLAPEKSECVVLTNKHAYRAPNLSLQGFQVSVRNAIRYLGVRIDTRLTFVDHIGSAAAGAKKAAAALRRLITNVGGPSQAKRSLLMSVVRGRLLYGATVWSESASRTQKNKNTLFQAQGCATLKVARCYRTVSNMASLVLARMTPAFLQAEGRRKFTAAKATRVVPNKRELTAETISSWPGGLRLDA</sequence>
<proteinExistence type="predicted"/>
<gene>
    <name evidence="1" type="ORF">g.166838</name>
</gene>